<comment type="similarity">
    <text evidence="2 6">Belongs to the glycosyl hydrolase 42 family.</text>
</comment>
<evidence type="ECO:0000259" key="12">
    <source>
        <dbReference type="Pfam" id="PF08533"/>
    </source>
</evidence>
<dbReference type="Gene3D" id="3.40.50.880">
    <property type="match status" value="1"/>
</dbReference>
<evidence type="ECO:0000256" key="9">
    <source>
        <dbReference type="PIRSR" id="PIRSR001084-3"/>
    </source>
</evidence>
<protein>
    <recommendedName>
        <fullName evidence="3 6">Beta-galactosidase</fullName>
        <shortName evidence="6">Beta-gal</shortName>
        <ecNumber evidence="3 6">3.2.1.23</ecNumber>
    </recommendedName>
</protein>
<dbReference type="Gene3D" id="3.20.20.80">
    <property type="entry name" value="Glycosidases"/>
    <property type="match status" value="1"/>
</dbReference>
<evidence type="ECO:0000256" key="1">
    <source>
        <dbReference type="ARBA" id="ARBA00001412"/>
    </source>
</evidence>
<dbReference type="Pfam" id="PF08533">
    <property type="entry name" value="Glyco_hydro_42C"/>
    <property type="match status" value="1"/>
</dbReference>
<dbReference type="PANTHER" id="PTHR36447:SF1">
    <property type="entry name" value="BETA-GALACTOSIDASE GANA"/>
    <property type="match status" value="1"/>
</dbReference>
<dbReference type="InterPro" id="IPR013529">
    <property type="entry name" value="Glyco_hydro_42_N"/>
</dbReference>
<dbReference type="Proteomes" id="UP000054375">
    <property type="component" value="Unassembled WGS sequence"/>
</dbReference>
<dbReference type="InterPro" id="IPR013738">
    <property type="entry name" value="Beta_galactosidase_Trimer"/>
</dbReference>
<feature type="domain" description="Beta-galactosidase trimerisation" evidence="11">
    <location>
        <begin position="404"/>
        <end position="605"/>
    </location>
</feature>
<evidence type="ECO:0000256" key="6">
    <source>
        <dbReference type="PIRNR" id="PIRNR001084"/>
    </source>
</evidence>
<feature type="domain" description="Glycoside hydrolase family 42 N-terminal" evidence="10">
    <location>
        <begin position="20"/>
        <end position="391"/>
    </location>
</feature>
<dbReference type="AlphaFoldDB" id="A0A101RM74"/>
<evidence type="ECO:0000256" key="2">
    <source>
        <dbReference type="ARBA" id="ARBA00005940"/>
    </source>
</evidence>
<dbReference type="GO" id="GO:0006012">
    <property type="term" value="P:galactose metabolic process"/>
    <property type="evidence" value="ECO:0007669"/>
    <property type="project" value="InterPro"/>
</dbReference>
<feature type="binding site" evidence="8">
    <location>
        <position position="322"/>
    </location>
    <ligand>
        <name>substrate</name>
    </ligand>
</feature>
<keyword evidence="4 6" id="KW-0378">Hydrolase</keyword>
<evidence type="ECO:0000259" key="10">
    <source>
        <dbReference type="Pfam" id="PF02449"/>
    </source>
</evidence>
<feature type="binding site" evidence="9">
    <location>
        <position position="166"/>
    </location>
    <ligand>
        <name>Zn(2+)</name>
        <dbReference type="ChEBI" id="CHEBI:29105"/>
    </ligand>
</feature>
<dbReference type="InterPro" id="IPR029062">
    <property type="entry name" value="Class_I_gatase-like"/>
</dbReference>
<dbReference type="InterPro" id="IPR013739">
    <property type="entry name" value="Beta_galactosidase_C"/>
</dbReference>
<reference evidence="13 14" key="1">
    <citation type="submission" date="2015-10" db="EMBL/GenBank/DDBJ databases">
        <title>Draft genome sequence of Streptomyces griseorubiginosus DSM 40469, type strain for the species Streptomyces griseorubiginosus.</title>
        <authorList>
            <person name="Ruckert C."/>
            <person name="Winkler A."/>
            <person name="Kalinowski J."/>
            <person name="Kampfer P."/>
            <person name="Glaeser S."/>
        </authorList>
    </citation>
    <scope>NUCLEOTIDE SEQUENCE [LARGE SCALE GENOMIC DNA]</scope>
    <source>
        <strain evidence="13 14">DSM 40469</strain>
    </source>
</reference>
<evidence type="ECO:0000256" key="7">
    <source>
        <dbReference type="PIRSR" id="PIRSR001084-1"/>
    </source>
</evidence>
<feature type="binding site" evidence="9">
    <location>
        <position position="121"/>
    </location>
    <ligand>
        <name>Zn(2+)</name>
        <dbReference type="ChEBI" id="CHEBI:29105"/>
    </ligand>
</feature>
<evidence type="ECO:0000313" key="14">
    <source>
        <dbReference type="Proteomes" id="UP000054375"/>
    </source>
</evidence>
<dbReference type="CDD" id="cd03143">
    <property type="entry name" value="A4_beta-galactosidase_middle_domain"/>
    <property type="match status" value="1"/>
</dbReference>
<keyword evidence="9" id="KW-0862">Zinc</keyword>
<feature type="active site" description="Proton donor" evidence="7">
    <location>
        <position position="156"/>
    </location>
</feature>
<evidence type="ECO:0000313" key="13">
    <source>
        <dbReference type="EMBL" id="KUN58128.1"/>
    </source>
</evidence>
<name>A0A101RM74_9ACTN</name>
<keyword evidence="9" id="KW-0479">Metal-binding</keyword>
<gene>
    <name evidence="13" type="ORF">AQJ54_42835</name>
</gene>
<evidence type="ECO:0000259" key="11">
    <source>
        <dbReference type="Pfam" id="PF08532"/>
    </source>
</evidence>
<proteinExistence type="inferred from homology"/>
<dbReference type="PANTHER" id="PTHR36447">
    <property type="entry name" value="BETA-GALACTOSIDASE GANA"/>
    <property type="match status" value="1"/>
</dbReference>
<dbReference type="PIRSF" id="PIRSF001084">
    <property type="entry name" value="B-galactosidase"/>
    <property type="match status" value="1"/>
</dbReference>
<feature type="binding site" evidence="8">
    <location>
        <position position="155"/>
    </location>
    <ligand>
        <name>substrate</name>
    </ligand>
</feature>
<organism evidence="13 14">
    <name type="scientific">Streptomyces griseorubiginosus</name>
    <dbReference type="NCBI Taxonomy" id="67304"/>
    <lineage>
        <taxon>Bacteria</taxon>
        <taxon>Bacillati</taxon>
        <taxon>Actinomycetota</taxon>
        <taxon>Actinomycetes</taxon>
        <taxon>Kitasatosporales</taxon>
        <taxon>Streptomycetaceae</taxon>
        <taxon>Streptomyces</taxon>
    </lineage>
</organism>
<dbReference type="EC" id="3.2.1.23" evidence="3 6"/>
<keyword evidence="5 6" id="KW-0326">Glycosidase</keyword>
<dbReference type="InterPro" id="IPR013780">
    <property type="entry name" value="Glyco_hydro_b"/>
</dbReference>
<dbReference type="SUPFAM" id="SSF52317">
    <property type="entry name" value="Class I glutamine amidotransferase-like"/>
    <property type="match status" value="1"/>
</dbReference>
<sequence length="670" mass="74653">MTWSHVDNPWPTGGLSYGADYNPEQWDRDVWKEDVRLMTQAGVNLVSLGIFSWGLIEVADGEYNWEWMDEIVGLLASNGIAIDLATPTAAPPGWLLAAHPDIRPVDHDMQPHWPGARLGWCPSSPVFRTYALRMVRAVADRYGHREHVVMWHVSNELGGGNGRCYCDTSAAAFRDWLRHKYGSLDVLNKAWGTAFWGHTYRDFAHILPPRGNDAKNPSLVLDFDRFSSDELLAHYLAERDVLKSVTPDLPVTTNFMAGAEPDVVDYPRWARHMDIVANDHYTRSPDPLPEQDVAFSGDRMRAMTTQRRPWMLMEHSTSAVSWQPRNRAKAPGEMIRNSLSHVGHGSDGILFFQWRASLAGAEQFHSAMVPHAGEDTDLYRDVCKLGEYLRRLAPVMGSRTPQGRVGILFDDEAGWAMAKGVKPNNHLAYGRIVRDWHHAFWRLNESIEVLSPWSDFTGYEVLVVPGLFLTDDDTAARVSAFAEAGGTVVVGFLSGIVDEHDQVRPGGYPGAFRELLGAWCEEFRPLQEGETFTLDNGWSGTEWTELVRVRDAEVIARYSGGDLSGHPAITSRALGTGGRAVYVSAGLDSDALLEIARSLIRPTDLSDMPKGVEVLVRRNDEEAFTFFVNHANNEAIITARGWEMLTDELVNGELHIPAGGVRVVRSGTLT</sequence>
<accession>A0A101RM74</accession>
<dbReference type="EMBL" id="LMWV01000052">
    <property type="protein sequence ID" value="KUN58128.1"/>
    <property type="molecule type" value="Genomic_DNA"/>
</dbReference>
<feature type="binding site" evidence="8">
    <location>
        <position position="117"/>
    </location>
    <ligand>
        <name>substrate</name>
    </ligand>
</feature>
<comment type="caution">
    <text evidence="13">The sequence shown here is derived from an EMBL/GenBank/DDBJ whole genome shotgun (WGS) entry which is preliminary data.</text>
</comment>
<feature type="binding site" evidence="9">
    <location>
        <position position="164"/>
    </location>
    <ligand>
        <name>Zn(2+)</name>
        <dbReference type="ChEBI" id="CHEBI:29105"/>
    </ligand>
</feature>
<comment type="catalytic activity">
    <reaction evidence="1 6">
        <text>Hydrolysis of terminal non-reducing beta-D-galactose residues in beta-D-galactosides.</text>
        <dbReference type="EC" id="3.2.1.23"/>
    </reaction>
</comment>
<dbReference type="Pfam" id="PF08532">
    <property type="entry name" value="Glyco_hydro_42M"/>
    <property type="match status" value="1"/>
</dbReference>
<dbReference type="GO" id="GO:0004565">
    <property type="term" value="F:beta-galactosidase activity"/>
    <property type="evidence" value="ECO:0007669"/>
    <property type="project" value="UniProtKB-EC"/>
</dbReference>
<dbReference type="Pfam" id="PF02449">
    <property type="entry name" value="Glyco_hydro_42"/>
    <property type="match status" value="1"/>
</dbReference>
<dbReference type="GO" id="GO:0009341">
    <property type="term" value="C:beta-galactosidase complex"/>
    <property type="evidence" value="ECO:0007669"/>
    <property type="project" value="InterPro"/>
</dbReference>
<evidence type="ECO:0000256" key="8">
    <source>
        <dbReference type="PIRSR" id="PIRSR001084-2"/>
    </source>
</evidence>
<evidence type="ECO:0000256" key="3">
    <source>
        <dbReference type="ARBA" id="ARBA00012756"/>
    </source>
</evidence>
<dbReference type="GO" id="GO:0046872">
    <property type="term" value="F:metal ion binding"/>
    <property type="evidence" value="ECO:0007669"/>
    <property type="project" value="UniProtKB-KW"/>
</dbReference>
<feature type="domain" description="Beta-galactosidase C-terminal" evidence="12">
    <location>
        <begin position="611"/>
        <end position="665"/>
    </location>
</feature>
<feature type="active site" description="Nucleophile" evidence="7">
    <location>
        <position position="314"/>
    </location>
</feature>
<dbReference type="Gene3D" id="2.60.40.1180">
    <property type="entry name" value="Golgi alpha-mannosidase II"/>
    <property type="match status" value="1"/>
</dbReference>
<dbReference type="SUPFAM" id="SSF51445">
    <property type="entry name" value="(Trans)glycosidases"/>
    <property type="match status" value="1"/>
</dbReference>
<evidence type="ECO:0000256" key="4">
    <source>
        <dbReference type="ARBA" id="ARBA00022801"/>
    </source>
</evidence>
<dbReference type="RefSeq" id="WP_062247046.1">
    <property type="nucleotide sequence ID" value="NZ_JBPJFL010000005.1"/>
</dbReference>
<keyword evidence="14" id="KW-1185">Reference proteome</keyword>
<evidence type="ECO:0000256" key="5">
    <source>
        <dbReference type="ARBA" id="ARBA00023295"/>
    </source>
</evidence>
<dbReference type="InterPro" id="IPR003476">
    <property type="entry name" value="Glyco_hydro_42"/>
</dbReference>
<dbReference type="InterPro" id="IPR017853">
    <property type="entry name" value="GH"/>
</dbReference>